<dbReference type="EMBL" id="JBHUGI010000024">
    <property type="protein sequence ID" value="MFD1927995.1"/>
    <property type="molecule type" value="Genomic_DNA"/>
</dbReference>
<proteinExistence type="predicted"/>
<dbReference type="InterPro" id="IPR050993">
    <property type="entry name" value="Isochorismatase_domain"/>
</dbReference>
<reference evidence="3" key="1">
    <citation type="journal article" date="2019" name="Int. J. Syst. Evol. Microbiol.">
        <title>The Global Catalogue of Microorganisms (GCM) 10K type strain sequencing project: providing services to taxonomists for standard genome sequencing and annotation.</title>
        <authorList>
            <consortium name="The Broad Institute Genomics Platform"/>
            <consortium name="The Broad Institute Genome Sequencing Center for Infectious Disease"/>
            <person name="Wu L."/>
            <person name="Ma J."/>
        </authorList>
    </citation>
    <scope>NUCLEOTIDE SEQUENCE [LARGE SCALE GENOMIC DNA]</scope>
    <source>
        <strain evidence="3">CGMCC 4.7177</strain>
    </source>
</reference>
<dbReference type="InterPro" id="IPR036380">
    <property type="entry name" value="Isochorismatase-like_sf"/>
</dbReference>
<comment type="caution">
    <text evidence="2">The sequence shown here is derived from an EMBL/GenBank/DDBJ whole genome shotgun (WGS) entry which is preliminary data.</text>
</comment>
<organism evidence="2 3">
    <name type="scientific">Sporosarcina siberiensis</name>
    <dbReference type="NCBI Taxonomy" id="1365606"/>
    <lineage>
        <taxon>Bacteria</taxon>
        <taxon>Bacillati</taxon>
        <taxon>Bacillota</taxon>
        <taxon>Bacilli</taxon>
        <taxon>Bacillales</taxon>
        <taxon>Caryophanaceae</taxon>
        <taxon>Sporosarcina</taxon>
    </lineage>
</organism>
<dbReference type="PANTHER" id="PTHR14119:SF3">
    <property type="entry name" value="ISOCHORISMATASE DOMAIN-CONTAINING PROTEIN 2"/>
    <property type="match status" value="1"/>
</dbReference>
<dbReference type="Gene3D" id="3.40.50.850">
    <property type="entry name" value="Isochorismatase-like"/>
    <property type="match status" value="1"/>
</dbReference>
<protein>
    <submittedName>
        <fullName evidence="2">Hydrolase</fullName>
    </submittedName>
</protein>
<dbReference type="Proteomes" id="UP001597218">
    <property type="component" value="Unassembled WGS sequence"/>
</dbReference>
<dbReference type="GO" id="GO:0016787">
    <property type="term" value="F:hydrolase activity"/>
    <property type="evidence" value="ECO:0007669"/>
    <property type="project" value="UniProtKB-KW"/>
</dbReference>
<dbReference type="RefSeq" id="WP_381536959.1">
    <property type="nucleotide sequence ID" value="NZ_JBHUGI010000024.1"/>
</dbReference>
<feature type="domain" description="Isochorismatase-like" evidence="1">
    <location>
        <begin position="10"/>
        <end position="159"/>
    </location>
</feature>
<evidence type="ECO:0000313" key="2">
    <source>
        <dbReference type="EMBL" id="MFD1927995.1"/>
    </source>
</evidence>
<evidence type="ECO:0000259" key="1">
    <source>
        <dbReference type="Pfam" id="PF00857"/>
    </source>
</evidence>
<dbReference type="InterPro" id="IPR000868">
    <property type="entry name" value="Isochorismatase-like_dom"/>
</dbReference>
<keyword evidence="2" id="KW-0378">Hydrolase</keyword>
<keyword evidence="3" id="KW-1185">Reference proteome</keyword>
<dbReference type="SUPFAM" id="SSF52499">
    <property type="entry name" value="Isochorismatase-like hydrolases"/>
    <property type="match status" value="1"/>
</dbReference>
<accession>A0ABW4SF13</accession>
<name>A0ABW4SF13_9BACL</name>
<dbReference type="Pfam" id="PF00857">
    <property type="entry name" value="Isochorismatase"/>
    <property type="match status" value="1"/>
</dbReference>
<evidence type="ECO:0000313" key="3">
    <source>
        <dbReference type="Proteomes" id="UP001597218"/>
    </source>
</evidence>
<sequence length="182" mass="20141">MSTLLEKDQTAFVLVDVQGKLSEMVHDSELVLENLEKLIQGLLILDIPIIWLEQYPEGLGGTNEQISKHLTGLEPIGKRTFNACNHPEFLTAVKATGRRQLLVAGIEAHICVYQTALGLKSAGYDVQVVADASSSRTASNKHIGFEKLKHNEISLTSVEMLLYELLGTSEGEQFKKILRIIK</sequence>
<dbReference type="CDD" id="cd01012">
    <property type="entry name" value="YcaC_related"/>
    <property type="match status" value="1"/>
</dbReference>
<dbReference type="PANTHER" id="PTHR14119">
    <property type="entry name" value="HYDROLASE"/>
    <property type="match status" value="1"/>
</dbReference>
<gene>
    <name evidence="2" type="ORF">ACFSFY_07985</name>
</gene>